<dbReference type="EMBL" id="JTDY01008813">
    <property type="protein sequence ID" value="KOB64383.1"/>
    <property type="molecule type" value="Genomic_DNA"/>
</dbReference>
<dbReference type="Proteomes" id="UP000037510">
    <property type="component" value="Unassembled WGS sequence"/>
</dbReference>
<keyword evidence="3" id="KW-1185">Reference proteome</keyword>
<dbReference type="InterPro" id="IPR020845">
    <property type="entry name" value="AMP-binding_CS"/>
</dbReference>
<evidence type="ECO:0000259" key="1">
    <source>
        <dbReference type="Pfam" id="PF00501"/>
    </source>
</evidence>
<name>A0A0L7KM50_OPEBR</name>
<dbReference type="AlphaFoldDB" id="A0A0L7KM50"/>
<organism evidence="2 3">
    <name type="scientific">Operophtera brumata</name>
    <name type="common">Winter moth</name>
    <name type="synonym">Phalaena brumata</name>
    <dbReference type="NCBI Taxonomy" id="104452"/>
    <lineage>
        <taxon>Eukaryota</taxon>
        <taxon>Metazoa</taxon>
        <taxon>Ecdysozoa</taxon>
        <taxon>Arthropoda</taxon>
        <taxon>Hexapoda</taxon>
        <taxon>Insecta</taxon>
        <taxon>Pterygota</taxon>
        <taxon>Neoptera</taxon>
        <taxon>Endopterygota</taxon>
        <taxon>Lepidoptera</taxon>
        <taxon>Glossata</taxon>
        <taxon>Ditrysia</taxon>
        <taxon>Geometroidea</taxon>
        <taxon>Geometridae</taxon>
        <taxon>Larentiinae</taxon>
        <taxon>Operophtera</taxon>
    </lineage>
</organism>
<reference evidence="2 3" key="1">
    <citation type="journal article" date="2015" name="Genome Biol. Evol.">
        <title>The genome of winter moth (Operophtera brumata) provides a genomic perspective on sexual dimorphism and phenology.</title>
        <authorList>
            <person name="Derks M.F."/>
            <person name="Smit S."/>
            <person name="Salis L."/>
            <person name="Schijlen E."/>
            <person name="Bossers A."/>
            <person name="Mateman C."/>
            <person name="Pijl A.S."/>
            <person name="de Ridder D."/>
            <person name="Groenen M.A."/>
            <person name="Visser M.E."/>
            <person name="Megens H.J."/>
        </authorList>
    </citation>
    <scope>NUCLEOTIDE SEQUENCE [LARGE SCALE GENOMIC DNA]</scope>
    <source>
        <strain evidence="2">WM2013NL</strain>
        <tissue evidence="2">Head and thorax</tissue>
    </source>
</reference>
<proteinExistence type="predicted"/>
<keyword evidence="2" id="KW-0560">Oxidoreductase</keyword>
<dbReference type="InterPro" id="IPR000873">
    <property type="entry name" value="AMP-dep_synth/lig_dom"/>
</dbReference>
<sequence>MFCSPTAFDLHKTSFNTVGCIDEYIVYGDEAKQGGILFKNFLTEHSDVKDFLPVPVEGWKNSLMIMFSSGTTGLAKGIPLTHLGVIITSMGITNESFKGEGNLSTRAWYNSYGMAYTLAVLKEGAKDRFPNLIDVYQMYGLTEMGLVCNDL</sequence>
<evidence type="ECO:0000313" key="3">
    <source>
        <dbReference type="Proteomes" id="UP000037510"/>
    </source>
</evidence>
<protein>
    <submittedName>
        <fullName evidence="2">Luciferin 4-monooxygenase</fullName>
    </submittedName>
</protein>
<comment type="caution">
    <text evidence="2">The sequence shown here is derived from an EMBL/GenBank/DDBJ whole genome shotgun (WGS) entry which is preliminary data.</text>
</comment>
<feature type="domain" description="AMP-dependent synthetase/ligase" evidence="1">
    <location>
        <begin position="29"/>
        <end position="125"/>
    </location>
</feature>
<keyword evidence="2" id="KW-0503">Monooxygenase</keyword>
<gene>
    <name evidence="2" type="ORF">OBRU01_24360</name>
</gene>
<dbReference type="SUPFAM" id="SSF56801">
    <property type="entry name" value="Acetyl-CoA synthetase-like"/>
    <property type="match status" value="1"/>
</dbReference>
<dbReference type="PROSITE" id="PS00455">
    <property type="entry name" value="AMP_BINDING"/>
    <property type="match status" value="1"/>
</dbReference>
<accession>A0A0L7KM50</accession>
<dbReference type="Pfam" id="PF00501">
    <property type="entry name" value="AMP-binding"/>
    <property type="match status" value="1"/>
</dbReference>
<evidence type="ECO:0000313" key="2">
    <source>
        <dbReference type="EMBL" id="KOB64383.1"/>
    </source>
</evidence>
<dbReference type="GO" id="GO:0004497">
    <property type="term" value="F:monooxygenase activity"/>
    <property type="evidence" value="ECO:0007669"/>
    <property type="project" value="UniProtKB-KW"/>
</dbReference>
<dbReference type="Gene3D" id="3.40.50.980">
    <property type="match status" value="2"/>
</dbReference>